<name>A0A3E0WCU6_9MICO</name>
<comment type="caution">
    <text evidence="2">The sequence shown here is derived from an EMBL/GenBank/DDBJ whole genome shotgun (WGS) entry which is preliminary data.</text>
</comment>
<gene>
    <name evidence="2" type="ORF">B7R25_03100</name>
</gene>
<evidence type="ECO:0000313" key="3">
    <source>
        <dbReference type="Proteomes" id="UP000257080"/>
    </source>
</evidence>
<protein>
    <submittedName>
        <fullName evidence="2">Uncharacterized protein</fullName>
    </submittedName>
</protein>
<evidence type="ECO:0000256" key="1">
    <source>
        <dbReference type="SAM" id="MobiDB-lite"/>
    </source>
</evidence>
<proteinExistence type="predicted"/>
<reference evidence="2 3" key="1">
    <citation type="submission" date="2017-04" db="EMBL/GenBank/DDBJ databases">
        <title>Comparative genome analysis of Subtercola boreus.</title>
        <authorList>
            <person name="Cho Y.-J."/>
            <person name="Cho A."/>
            <person name="Kim O.-S."/>
            <person name="Lee J.-I."/>
        </authorList>
    </citation>
    <scope>NUCLEOTIDE SEQUENCE [LARGE SCALE GENOMIC DNA]</scope>
    <source>
        <strain evidence="2 3">P28004</strain>
    </source>
</reference>
<dbReference type="OrthoDB" id="5123691at2"/>
<feature type="compositionally biased region" description="Polar residues" evidence="1">
    <location>
        <begin position="53"/>
        <end position="65"/>
    </location>
</feature>
<dbReference type="GO" id="GO:0004658">
    <property type="term" value="F:propionyl-CoA carboxylase activity"/>
    <property type="evidence" value="ECO:0007669"/>
    <property type="project" value="InterPro"/>
</dbReference>
<dbReference type="AlphaFoldDB" id="A0A3E0WCU6"/>
<dbReference type="Proteomes" id="UP000257080">
    <property type="component" value="Unassembled WGS sequence"/>
</dbReference>
<organism evidence="2 3">
    <name type="scientific">Subtercola boreus</name>
    <dbReference type="NCBI Taxonomy" id="120213"/>
    <lineage>
        <taxon>Bacteria</taxon>
        <taxon>Bacillati</taxon>
        <taxon>Actinomycetota</taxon>
        <taxon>Actinomycetes</taxon>
        <taxon>Micrococcales</taxon>
        <taxon>Microbacteriaceae</taxon>
        <taxon>Subtercola</taxon>
    </lineage>
</organism>
<dbReference type="GO" id="GO:0003989">
    <property type="term" value="F:acetyl-CoA carboxylase activity"/>
    <property type="evidence" value="ECO:0007669"/>
    <property type="project" value="InterPro"/>
</dbReference>
<dbReference type="RefSeq" id="WP_116417520.1">
    <property type="nucleotide sequence ID" value="NZ_NBXC01000008.1"/>
</dbReference>
<feature type="region of interest" description="Disordered" evidence="1">
    <location>
        <begin position="47"/>
        <end position="78"/>
    </location>
</feature>
<dbReference type="InterPro" id="IPR032716">
    <property type="entry name" value="ACC_epsilon"/>
</dbReference>
<dbReference type="Pfam" id="PF13822">
    <property type="entry name" value="ACC_epsilon"/>
    <property type="match status" value="1"/>
</dbReference>
<dbReference type="EMBL" id="NBXE01000008">
    <property type="protein sequence ID" value="RFA28722.1"/>
    <property type="molecule type" value="Genomic_DNA"/>
</dbReference>
<evidence type="ECO:0000313" key="2">
    <source>
        <dbReference type="EMBL" id="RFA28722.1"/>
    </source>
</evidence>
<sequence>MSDVQQGEPAESSSVPVVVTSRNVSASELAAVSAVVQGLLAEEGDARRAAESRGQSAWQRSQRSLRGTVEPGPGRWNG</sequence>
<accession>A0A3E0WCU6</accession>